<dbReference type="GO" id="GO:0005657">
    <property type="term" value="C:replication fork"/>
    <property type="evidence" value="ECO:0007669"/>
    <property type="project" value="UniProtKB-ARBA"/>
</dbReference>
<dbReference type="AlphaFoldDB" id="A0AAV9IAK9"/>
<evidence type="ECO:0000256" key="5">
    <source>
        <dbReference type="ARBA" id="ARBA00022771"/>
    </source>
</evidence>
<dbReference type="GO" id="GO:0003684">
    <property type="term" value="F:damaged DNA binding"/>
    <property type="evidence" value="ECO:0007669"/>
    <property type="project" value="InterPro"/>
</dbReference>
<dbReference type="GO" id="GO:0005634">
    <property type="term" value="C:nucleus"/>
    <property type="evidence" value="ECO:0007669"/>
    <property type="project" value="UniProtKB-SubCell"/>
</dbReference>
<evidence type="ECO:0000256" key="3">
    <source>
        <dbReference type="ARBA" id="ARBA00022723"/>
    </source>
</evidence>
<sequence>MSDFASSALNRVIIHLDLDCFYAQVESVRLGIDPASPLCVQQWDGVIAVNYAARGYGISRHDRVDTVKEKCPSCVLVHVETVGFQDQHFQEKDNSNVTEHSHRKSETKVSLDRYRDASSRIFKVLSSFVDRCEKASIDEAYLDVSEELKMDTEERAYYFETKFQPFGEVNAQIPESLLIGCAFAAKIRYAIYSQFHYTSSAGIAENKLLAKLGSSMHKPSQQTLISPQSVPYLLESLPLKKLRSLGGKLGTLIEEKTNARTAKEAQSITLEEWNEIVGRDTAEWIYNLVRGIDYSPVNAREITKSILAAKTFKAESSWEGLEKWIKLLAYELCERLSKDQAMNSRRPANLVIHYSSVGHPSCSKSIPFPCGKDKVHLLTQNAMKLLKTAKNFRFPCSRLSLSVSRFHSITSEANSISTFLRVDEGRHTNDVPSESIQVPSVIGLPENSLEKSISNMNDGPLEKYSDIKSEPGENEDYILAKRLQEEEWSKLRNTKIHANDDERRIKRKKKGQLQTLDHFFRPSSEEKRS</sequence>
<evidence type="ECO:0000256" key="7">
    <source>
        <dbReference type="ARBA" id="ARBA00023204"/>
    </source>
</evidence>
<dbReference type="Gene3D" id="3.30.1490.100">
    <property type="entry name" value="DNA polymerase, Y-family, little finger domain"/>
    <property type="match status" value="1"/>
</dbReference>
<dbReference type="Pfam" id="PF11799">
    <property type="entry name" value="IMS_C"/>
    <property type="match status" value="1"/>
</dbReference>
<accession>A0AAV9IAK9</accession>
<dbReference type="PROSITE" id="PS50173">
    <property type="entry name" value="UMUC"/>
    <property type="match status" value="1"/>
</dbReference>
<evidence type="ECO:0000313" key="12">
    <source>
        <dbReference type="EMBL" id="KAK4524368.1"/>
    </source>
</evidence>
<dbReference type="GO" id="GO:0070987">
    <property type="term" value="P:error-free translesion synthesis"/>
    <property type="evidence" value="ECO:0007669"/>
    <property type="project" value="UniProtKB-ARBA"/>
</dbReference>
<keyword evidence="13" id="KW-1185">Reference proteome</keyword>
<comment type="caution">
    <text evidence="12">The sequence shown here is derived from an EMBL/GenBank/DDBJ whole genome shotgun (WGS) entry which is preliminary data.</text>
</comment>
<dbReference type="PANTHER" id="PTHR45873:SF1">
    <property type="entry name" value="DNA POLYMERASE ETA"/>
    <property type="match status" value="1"/>
</dbReference>
<reference evidence="12 13" key="1">
    <citation type="submission" date="2022-07" db="EMBL/GenBank/DDBJ databases">
        <title>Genome-wide signatures of adaptation to extreme environments.</title>
        <authorList>
            <person name="Cho C.H."/>
            <person name="Yoon H.S."/>
        </authorList>
    </citation>
    <scope>NUCLEOTIDE SEQUENCE [LARGE SCALE GENOMIC DNA]</scope>
    <source>
        <strain evidence="12 13">108.79 E11</strain>
    </source>
</reference>
<dbReference type="Pfam" id="PF00817">
    <property type="entry name" value="IMS"/>
    <property type="match status" value="1"/>
</dbReference>
<keyword evidence="4" id="KW-0227">DNA damage</keyword>
<evidence type="ECO:0000313" key="13">
    <source>
        <dbReference type="Proteomes" id="UP001300502"/>
    </source>
</evidence>
<keyword evidence="2" id="KW-0808">Transferase</keyword>
<evidence type="ECO:0000256" key="1">
    <source>
        <dbReference type="ARBA" id="ARBA00004123"/>
    </source>
</evidence>
<evidence type="ECO:0000256" key="8">
    <source>
        <dbReference type="ARBA" id="ARBA00023242"/>
    </source>
</evidence>
<keyword evidence="6" id="KW-0862">Zinc</keyword>
<dbReference type="FunFam" id="3.40.1170.60:FF:000008">
    <property type="entry name" value="DNA polymerase eta subunit"/>
    <property type="match status" value="1"/>
</dbReference>
<dbReference type="GO" id="GO:0009314">
    <property type="term" value="P:response to radiation"/>
    <property type="evidence" value="ECO:0007669"/>
    <property type="project" value="TreeGrafter"/>
</dbReference>
<evidence type="ECO:0000259" key="11">
    <source>
        <dbReference type="PROSITE" id="PS50173"/>
    </source>
</evidence>
<feature type="compositionally biased region" description="Basic and acidic residues" evidence="10">
    <location>
        <begin position="460"/>
        <end position="469"/>
    </location>
</feature>
<evidence type="ECO:0000256" key="4">
    <source>
        <dbReference type="ARBA" id="ARBA00022763"/>
    </source>
</evidence>
<proteinExistence type="predicted"/>
<dbReference type="InterPro" id="IPR052230">
    <property type="entry name" value="DNA_polymerase_eta"/>
</dbReference>
<dbReference type="InterPro" id="IPR017961">
    <property type="entry name" value="DNA_pol_Y-fam_little_finger"/>
</dbReference>
<dbReference type="GO" id="GO:0008270">
    <property type="term" value="F:zinc ion binding"/>
    <property type="evidence" value="ECO:0007669"/>
    <property type="project" value="UniProtKB-KW"/>
</dbReference>
<dbReference type="InterPro" id="IPR001126">
    <property type="entry name" value="UmuC"/>
</dbReference>
<dbReference type="Gene3D" id="3.40.1170.60">
    <property type="match status" value="1"/>
</dbReference>
<evidence type="ECO:0000256" key="10">
    <source>
        <dbReference type="SAM" id="MobiDB-lite"/>
    </source>
</evidence>
<keyword evidence="3" id="KW-0479">Metal-binding</keyword>
<keyword evidence="5" id="KW-0863">Zinc-finger</keyword>
<dbReference type="GO" id="GO:0006281">
    <property type="term" value="P:DNA repair"/>
    <property type="evidence" value="ECO:0007669"/>
    <property type="project" value="UniProtKB-KW"/>
</dbReference>
<organism evidence="12 13">
    <name type="scientific">Galdieria yellowstonensis</name>
    <dbReference type="NCBI Taxonomy" id="3028027"/>
    <lineage>
        <taxon>Eukaryota</taxon>
        <taxon>Rhodophyta</taxon>
        <taxon>Bangiophyceae</taxon>
        <taxon>Galdieriales</taxon>
        <taxon>Galdieriaceae</taxon>
        <taxon>Galdieria</taxon>
    </lineage>
</organism>
<evidence type="ECO:0000256" key="9">
    <source>
        <dbReference type="ARBA" id="ARBA00044975"/>
    </source>
</evidence>
<dbReference type="Gene3D" id="1.10.150.20">
    <property type="entry name" value="5' to 3' exonuclease, C-terminal subdomain"/>
    <property type="match status" value="1"/>
</dbReference>
<comment type="subcellular location">
    <subcellularLocation>
        <location evidence="1">Nucleus</location>
    </subcellularLocation>
</comment>
<feature type="compositionally biased region" description="Basic and acidic residues" evidence="10">
    <location>
        <begin position="518"/>
        <end position="529"/>
    </location>
</feature>
<dbReference type="Gene3D" id="3.30.70.270">
    <property type="match status" value="2"/>
</dbReference>
<dbReference type="SUPFAM" id="SSF100879">
    <property type="entry name" value="Lesion bypass DNA polymerase (Y-family), little finger domain"/>
    <property type="match status" value="1"/>
</dbReference>
<evidence type="ECO:0000256" key="6">
    <source>
        <dbReference type="ARBA" id="ARBA00022833"/>
    </source>
</evidence>
<dbReference type="Pfam" id="PF21704">
    <property type="entry name" value="POLH-Rev1_HhH"/>
    <property type="match status" value="1"/>
</dbReference>
<dbReference type="PIRSF" id="PIRSF036603">
    <property type="entry name" value="DPol_eta"/>
    <property type="match status" value="1"/>
</dbReference>
<gene>
    <name evidence="12" type="ORF">GAYE_SCF03G2268</name>
</gene>
<dbReference type="InterPro" id="IPR043502">
    <property type="entry name" value="DNA/RNA_pol_sf"/>
</dbReference>
<dbReference type="GO" id="GO:0042276">
    <property type="term" value="P:error-prone translesion synthesis"/>
    <property type="evidence" value="ECO:0007669"/>
    <property type="project" value="TreeGrafter"/>
</dbReference>
<feature type="region of interest" description="Disordered" evidence="10">
    <location>
        <begin position="450"/>
        <end position="469"/>
    </location>
</feature>
<evidence type="ECO:0000256" key="2">
    <source>
        <dbReference type="ARBA" id="ARBA00022679"/>
    </source>
</evidence>
<dbReference type="SUPFAM" id="SSF56672">
    <property type="entry name" value="DNA/RNA polymerases"/>
    <property type="match status" value="1"/>
</dbReference>
<dbReference type="InterPro" id="IPR043128">
    <property type="entry name" value="Rev_trsase/Diguanyl_cyclase"/>
</dbReference>
<dbReference type="GO" id="GO:0051276">
    <property type="term" value="P:chromosome organization"/>
    <property type="evidence" value="ECO:0007669"/>
    <property type="project" value="UniProtKB-ARBA"/>
</dbReference>
<feature type="domain" description="UmuC" evidence="11">
    <location>
        <begin position="13"/>
        <end position="246"/>
    </location>
</feature>
<dbReference type="GO" id="GO:0035861">
    <property type="term" value="C:site of double-strand break"/>
    <property type="evidence" value="ECO:0007669"/>
    <property type="project" value="TreeGrafter"/>
</dbReference>
<dbReference type="PANTHER" id="PTHR45873">
    <property type="entry name" value="DNA POLYMERASE ETA"/>
    <property type="match status" value="1"/>
</dbReference>
<dbReference type="InterPro" id="IPR036775">
    <property type="entry name" value="DNA_pol_Y-fam_lit_finger_sf"/>
</dbReference>
<keyword evidence="8" id="KW-0539">Nucleus</keyword>
<protein>
    <recommendedName>
        <fullName evidence="9">DNA polymerase eta</fullName>
    </recommendedName>
</protein>
<dbReference type="EMBL" id="JANCYU010000023">
    <property type="protein sequence ID" value="KAK4524368.1"/>
    <property type="molecule type" value="Genomic_DNA"/>
</dbReference>
<dbReference type="Proteomes" id="UP001300502">
    <property type="component" value="Unassembled WGS sequence"/>
</dbReference>
<dbReference type="GO" id="GO:0003887">
    <property type="term" value="F:DNA-directed DNA polymerase activity"/>
    <property type="evidence" value="ECO:0007669"/>
    <property type="project" value="TreeGrafter"/>
</dbReference>
<feature type="region of interest" description="Disordered" evidence="10">
    <location>
        <begin position="502"/>
        <end position="529"/>
    </location>
</feature>
<keyword evidence="7" id="KW-0234">DNA repair</keyword>
<name>A0AAV9IAK9_9RHOD</name>